<proteinExistence type="predicted"/>
<dbReference type="SUPFAM" id="SSF52047">
    <property type="entry name" value="RNI-like"/>
    <property type="match status" value="1"/>
</dbReference>
<dbReference type="GO" id="GO:0004725">
    <property type="term" value="F:protein tyrosine phosphatase activity"/>
    <property type="evidence" value="ECO:0007669"/>
    <property type="project" value="UniProtKB-EC"/>
</dbReference>
<evidence type="ECO:0000259" key="1">
    <source>
        <dbReference type="Pfam" id="PF12937"/>
    </source>
</evidence>
<feature type="domain" description="F-box" evidence="1">
    <location>
        <begin position="56"/>
        <end position="130"/>
    </location>
</feature>
<dbReference type="InterPro" id="IPR036047">
    <property type="entry name" value="F-box-like_dom_sf"/>
</dbReference>
<dbReference type="Gene3D" id="1.20.1280.50">
    <property type="match status" value="1"/>
</dbReference>
<keyword evidence="2" id="KW-0378">Hydrolase</keyword>
<dbReference type="EMBL" id="LR726452">
    <property type="protein sequence ID" value="VWO97687.1"/>
    <property type="molecule type" value="Genomic_DNA"/>
</dbReference>
<reference evidence="2" key="1">
    <citation type="submission" date="2019-10" db="EMBL/GenBank/DDBJ databases">
        <authorList>
            <person name="Nor Muhammad N."/>
        </authorList>
    </citation>
    <scope>NUCLEOTIDE SEQUENCE</scope>
</reference>
<protein>
    <submittedName>
        <fullName evidence="2">Probable tyrosine-protein phosphatase (EC)</fullName>
        <ecNumber evidence="2">3.1.3.48</ecNumber>
    </submittedName>
</protein>
<sequence>MDADSLSLMESVSQLELSVDRNMAALGRDDVVLVEAKLQMLLWGVRGHLNGLSLVNRLPPEMLAAIFRQVVRPRVEVPMLAAEQDSAQHQHGHPNQKEVDMRPQFRLAHVCRRWRSTALGDASLWARVDIQAYPEAAVKFFLQCAAGYPLTLHAPVEKALLEDRILKDHSPRIRAVYLSRKQIRDALVFRSSRARLRGTGPVPFHSFTSARIFDIEEAPGSIFQYFCSYAPQLECFVLRDGELRPRIPESSSGPASEVSPLKALALLLPEAFFPRNSFPNLTHLFLSFPFPPSEAQECIESMLQMFSRTPQLQFLQLSNLRALTATSNDFTIPLLRVSLDQLRLLAFSVVQLEVVFYLLKYLVLPPAVLLSIDGSEGSNVNSNVLQPSLRLPPIAPLNTATFMEISVDVHALLLTGDFWTSTWLPALHDMISLSRITVLHLNDNGGRVLPHLLPHFSQLTELAILLLPSPTVQGAAGVVQTARALFASLTPLTTLACPALQSLGLEAEIDDESFPYTELQAMAVGRHQRGTPLRRFVYLWHRDARPRSRAAADAEEQGKMSLVEAALSPLLEGYVEAAEYRLSSSGPGEKLCPFVLRECWRVRRPEAETYWRDTRLSYGMPWEETGFESEDYVWRLRMGEPDDIDRADASDRDGDLADFGAAPLSLFTE</sequence>
<dbReference type="InterPro" id="IPR001810">
    <property type="entry name" value="F-box_dom"/>
</dbReference>
<organism evidence="2">
    <name type="scientific">Ganoderma boninense</name>
    <dbReference type="NCBI Taxonomy" id="34458"/>
    <lineage>
        <taxon>Eukaryota</taxon>
        <taxon>Fungi</taxon>
        <taxon>Dikarya</taxon>
        <taxon>Basidiomycota</taxon>
        <taxon>Agaricomycotina</taxon>
        <taxon>Agaricomycetes</taxon>
        <taxon>Polyporales</taxon>
        <taxon>Polyporaceae</taxon>
        <taxon>Ganoderma</taxon>
    </lineage>
</organism>
<name>A0A5K1JYF3_9APHY</name>
<dbReference type="SUPFAM" id="SSF81383">
    <property type="entry name" value="F-box domain"/>
    <property type="match status" value="1"/>
</dbReference>
<dbReference type="EC" id="3.1.3.48" evidence="2"/>
<evidence type="ECO:0000313" key="2">
    <source>
        <dbReference type="EMBL" id="VWO97687.1"/>
    </source>
</evidence>
<dbReference type="AlphaFoldDB" id="A0A5K1JYF3"/>
<gene>
    <name evidence="2" type="primary">P43078</name>
</gene>
<dbReference type="Pfam" id="PF12937">
    <property type="entry name" value="F-box-like"/>
    <property type="match status" value="1"/>
</dbReference>
<accession>A0A5K1JYF3</accession>